<comment type="pathway">
    <text evidence="2">Amino-acid biosynthesis; L-tryptophan biosynthesis; L-tryptophan from chorismate: step 5/5.</text>
</comment>
<dbReference type="AlphaFoldDB" id="A0A0F9YH54"/>
<comment type="catalytic activity">
    <reaction evidence="9">
        <text>(1S,2R)-1-C-(indol-3-yl)glycerol 3-phosphate + L-serine = D-glyceraldehyde 3-phosphate + L-tryptophan + H2O</text>
        <dbReference type="Rhea" id="RHEA:10532"/>
        <dbReference type="ChEBI" id="CHEBI:15377"/>
        <dbReference type="ChEBI" id="CHEBI:33384"/>
        <dbReference type="ChEBI" id="CHEBI:57912"/>
        <dbReference type="ChEBI" id="CHEBI:58866"/>
        <dbReference type="ChEBI" id="CHEBI:59776"/>
        <dbReference type="EC" id="4.2.1.20"/>
    </reaction>
</comment>
<dbReference type="FunFam" id="3.20.20.70:FF:000037">
    <property type="entry name" value="Tryptophan synthase alpha chain"/>
    <property type="match status" value="1"/>
</dbReference>
<evidence type="ECO:0000256" key="6">
    <source>
        <dbReference type="ARBA" id="ARBA00022822"/>
    </source>
</evidence>
<keyword evidence="7" id="KW-0057">Aromatic amino acid biosynthesis</keyword>
<dbReference type="EC" id="4.2.1.20" evidence="4"/>
<dbReference type="PANTHER" id="PTHR43406">
    <property type="entry name" value="TRYPTOPHAN SYNTHASE, ALPHA CHAIN"/>
    <property type="match status" value="1"/>
</dbReference>
<evidence type="ECO:0000256" key="8">
    <source>
        <dbReference type="ARBA" id="ARBA00023239"/>
    </source>
</evidence>
<reference evidence="10" key="1">
    <citation type="journal article" date="2015" name="Nature">
        <title>Complex archaea that bridge the gap between prokaryotes and eukaryotes.</title>
        <authorList>
            <person name="Spang A."/>
            <person name="Saw J.H."/>
            <person name="Jorgensen S.L."/>
            <person name="Zaremba-Niedzwiedzka K."/>
            <person name="Martijn J."/>
            <person name="Lind A.E."/>
            <person name="van Eijk R."/>
            <person name="Schleper C."/>
            <person name="Guy L."/>
            <person name="Ettema T.J."/>
        </authorList>
    </citation>
    <scope>NUCLEOTIDE SEQUENCE</scope>
</reference>
<dbReference type="SUPFAM" id="SSF51366">
    <property type="entry name" value="Ribulose-phoshate binding barrel"/>
    <property type="match status" value="1"/>
</dbReference>
<dbReference type="UniPathway" id="UPA00035">
    <property type="reaction ID" value="UER00044"/>
</dbReference>
<dbReference type="CDD" id="cd04724">
    <property type="entry name" value="Tryptophan_synthase_alpha"/>
    <property type="match status" value="1"/>
</dbReference>
<evidence type="ECO:0000256" key="9">
    <source>
        <dbReference type="ARBA" id="ARBA00049047"/>
    </source>
</evidence>
<evidence type="ECO:0000256" key="3">
    <source>
        <dbReference type="ARBA" id="ARBA00011270"/>
    </source>
</evidence>
<accession>A0A0F9YH54</accession>
<dbReference type="InterPro" id="IPR002028">
    <property type="entry name" value="Trp_synthase_suA"/>
</dbReference>
<name>A0A0F9YH54_9ZZZZ</name>
<gene>
    <name evidence="10" type="ORF">LCGC14_0091860</name>
</gene>
<sequence length="262" mass="27538">MSNRLQQRFADCAEQNRAALVTYICAGDPGYDASLSLLQNLPGAGADIIELGMPFSDPMADGPTIQAAAVRALDAGQTQRKTLEMVRAFRAKDQTTPLVLMGYYNPIHRYGAEAFLNDAHAAGVDGLLIVDLPAEHDNELGPMARDLGLDMIRMASPTTDAKRLPRVLANASGFLYYVSLNGVTGVGQADNAVVDAALSDIRKQSDLPICVGFGVRTPAQAAAFARTATGVVVGSALVEAMFNGGEAAALELTRGLAGAMQR</sequence>
<evidence type="ECO:0000256" key="2">
    <source>
        <dbReference type="ARBA" id="ARBA00004733"/>
    </source>
</evidence>
<evidence type="ECO:0000256" key="1">
    <source>
        <dbReference type="ARBA" id="ARBA00003365"/>
    </source>
</evidence>
<dbReference type="GO" id="GO:0005829">
    <property type="term" value="C:cytosol"/>
    <property type="evidence" value="ECO:0007669"/>
    <property type="project" value="TreeGrafter"/>
</dbReference>
<dbReference type="GO" id="GO:0004834">
    <property type="term" value="F:tryptophan synthase activity"/>
    <property type="evidence" value="ECO:0007669"/>
    <property type="project" value="UniProtKB-EC"/>
</dbReference>
<dbReference type="InterPro" id="IPR018204">
    <property type="entry name" value="Trp_synthase_alpha_AS"/>
</dbReference>
<proteinExistence type="inferred from homology"/>
<evidence type="ECO:0000256" key="7">
    <source>
        <dbReference type="ARBA" id="ARBA00023141"/>
    </source>
</evidence>
<dbReference type="InterPro" id="IPR011060">
    <property type="entry name" value="RibuloseP-bd_barrel"/>
</dbReference>
<evidence type="ECO:0000256" key="5">
    <source>
        <dbReference type="ARBA" id="ARBA00022605"/>
    </source>
</evidence>
<comment type="function">
    <text evidence="1">The alpha subunit is responsible for the aldol cleavage of indoleglycerol phosphate to indole and glyceraldehyde 3-phosphate.</text>
</comment>
<organism evidence="10">
    <name type="scientific">marine sediment metagenome</name>
    <dbReference type="NCBI Taxonomy" id="412755"/>
    <lineage>
        <taxon>unclassified sequences</taxon>
        <taxon>metagenomes</taxon>
        <taxon>ecological metagenomes</taxon>
    </lineage>
</organism>
<dbReference type="NCBIfam" id="TIGR00262">
    <property type="entry name" value="trpA"/>
    <property type="match status" value="1"/>
</dbReference>
<keyword evidence="5" id="KW-0028">Amino-acid biosynthesis</keyword>
<dbReference type="PANTHER" id="PTHR43406:SF1">
    <property type="entry name" value="TRYPTOPHAN SYNTHASE ALPHA CHAIN, CHLOROPLASTIC"/>
    <property type="match status" value="1"/>
</dbReference>
<comment type="subunit">
    <text evidence="3">Tetramer of two alpha and two beta chains.</text>
</comment>
<keyword evidence="8" id="KW-0456">Lyase</keyword>
<dbReference type="PROSITE" id="PS00167">
    <property type="entry name" value="TRP_SYNTHASE_ALPHA"/>
    <property type="match status" value="1"/>
</dbReference>
<comment type="caution">
    <text evidence="10">The sequence shown here is derived from an EMBL/GenBank/DDBJ whole genome shotgun (WGS) entry which is preliminary data.</text>
</comment>
<dbReference type="Gene3D" id="3.20.20.70">
    <property type="entry name" value="Aldolase class I"/>
    <property type="match status" value="1"/>
</dbReference>
<dbReference type="InterPro" id="IPR013785">
    <property type="entry name" value="Aldolase_TIM"/>
</dbReference>
<keyword evidence="6" id="KW-0822">Tryptophan biosynthesis</keyword>
<evidence type="ECO:0000256" key="4">
    <source>
        <dbReference type="ARBA" id="ARBA00012043"/>
    </source>
</evidence>
<dbReference type="EMBL" id="LAZR01000025">
    <property type="protein sequence ID" value="KKO03759.1"/>
    <property type="molecule type" value="Genomic_DNA"/>
</dbReference>
<evidence type="ECO:0000313" key="10">
    <source>
        <dbReference type="EMBL" id="KKO03759.1"/>
    </source>
</evidence>
<protein>
    <recommendedName>
        <fullName evidence="4">tryptophan synthase</fullName>
        <ecNumber evidence="4">4.2.1.20</ecNumber>
    </recommendedName>
</protein>
<dbReference type="HAMAP" id="MF_00131">
    <property type="entry name" value="Trp_synth_alpha"/>
    <property type="match status" value="1"/>
</dbReference>
<dbReference type="Pfam" id="PF00290">
    <property type="entry name" value="Trp_syntA"/>
    <property type="match status" value="1"/>
</dbReference>